<gene>
    <name evidence="2" type="ORF">ACFFUT_00745</name>
</gene>
<name>A0ABV5JBQ1_9RHOB</name>
<keyword evidence="3" id="KW-1185">Reference proteome</keyword>
<dbReference type="Proteomes" id="UP001589683">
    <property type="component" value="Unassembled WGS sequence"/>
</dbReference>
<dbReference type="Pfam" id="PF06568">
    <property type="entry name" value="YjiS-like"/>
    <property type="match status" value="1"/>
</dbReference>
<proteinExistence type="predicted"/>
<protein>
    <submittedName>
        <fullName evidence="2">DUF1127 domain-containing protein</fullName>
    </submittedName>
</protein>
<dbReference type="EMBL" id="JBHMEA010000006">
    <property type="protein sequence ID" value="MFB9230311.1"/>
    <property type="molecule type" value="Genomic_DNA"/>
</dbReference>
<feature type="domain" description="YjiS-like" evidence="1">
    <location>
        <begin position="29"/>
        <end position="58"/>
    </location>
</feature>
<comment type="caution">
    <text evidence="2">The sequence shown here is derived from an EMBL/GenBank/DDBJ whole genome shotgun (WGS) entry which is preliminary data.</text>
</comment>
<evidence type="ECO:0000313" key="3">
    <source>
        <dbReference type="Proteomes" id="UP001589683"/>
    </source>
</evidence>
<dbReference type="InterPro" id="IPR009506">
    <property type="entry name" value="YjiS-like"/>
</dbReference>
<dbReference type="RefSeq" id="WP_213888578.1">
    <property type="nucleotide sequence ID" value="NZ_JAGFNU010000004.1"/>
</dbReference>
<reference evidence="2 3" key="1">
    <citation type="submission" date="2024-09" db="EMBL/GenBank/DDBJ databases">
        <authorList>
            <person name="Sun Q."/>
            <person name="Mori K."/>
        </authorList>
    </citation>
    <scope>NUCLEOTIDE SEQUENCE [LARGE SCALE GENOMIC DNA]</scope>
    <source>
        <strain evidence="2 3">CECT 8726</strain>
    </source>
</reference>
<organism evidence="2 3">
    <name type="scientific">Pseudohalocynthiibacter aestuariivivens</name>
    <dbReference type="NCBI Taxonomy" id="1591409"/>
    <lineage>
        <taxon>Bacteria</taxon>
        <taxon>Pseudomonadati</taxon>
        <taxon>Pseudomonadota</taxon>
        <taxon>Alphaproteobacteria</taxon>
        <taxon>Rhodobacterales</taxon>
        <taxon>Paracoccaceae</taxon>
        <taxon>Pseudohalocynthiibacter</taxon>
    </lineage>
</organism>
<evidence type="ECO:0000259" key="1">
    <source>
        <dbReference type="Pfam" id="PF06568"/>
    </source>
</evidence>
<evidence type="ECO:0000313" key="2">
    <source>
        <dbReference type="EMBL" id="MFB9230311.1"/>
    </source>
</evidence>
<accession>A0ABV5JBQ1</accession>
<sequence length="71" mass="8063">MAIASHTRTVDLGLTDRIAVYFKDLAFRANQFRLYKKTFDELSDLSDRDLADLGLTRASLRSVAHEAVYGR</sequence>